<dbReference type="Proteomes" id="UP001295423">
    <property type="component" value="Unassembled WGS sequence"/>
</dbReference>
<feature type="compositionally biased region" description="Polar residues" evidence="1">
    <location>
        <begin position="704"/>
        <end position="715"/>
    </location>
</feature>
<feature type="compositionally biased region" description="Basic and acidic residues" evidence="1">
    <location>
        <begin position="675"/>
        <end position="698"/>
    </location>
</feature>
<keyword evidence="3" id="KW-1185">Reference proteome</keyword>
<feature type="compositionally biased region" description="Low complexity" evidence="1">
    <location>
        <begin position="196"/>
        <end position="208"/>
    </location>
</feature>
<gene>
    <name evidence="2" type="ORF">CYCCA115_LOCUS9269</name>
</gene>
<organism evidence="2 3">
    <name type="scientific">Cylindrotheca closterium</name>
    <dbReference type="NCBI Taxonomy" id="2856"/>
    <lineage>
        <taxon>Eukaryota</taxon>
        <taxon>Sar</taxon>
        <taxon>Stramenopiles</taxon>
        <taxon>Ochrophyta</taxon>
        <taxon>Bacillariophyta</taxon>
        <taxon>Bacillariophyceae</taxon>
        <taxon>Bacillariophycidae</taxon>
        <taxon>Bacillariales</taxon>
        <taxon>Bacillariaceae</taxon>
        <taxon>Cylindrotheca</taxon>
    </lineage>
</organism>
<sequence length="739" mass="82456">MICLDSDSDSDADLALIMASKHYAPSNGKTGDFMKRNLRESEGSLDCSTKSIGSTSPRNTNPTGIANMSLSHANLRRSSRGHIVTSTYSKLKAPPSYPSHIQRKVDEFTAEERQQAESKKRSSLRRNGEKPKRKISMSTSLEMPESLLDIDAHRTSVITQDVDETATHSNESGDEDISVHKAEKSVSPAGGDSDATLSLSQESVSSTSCDEDHSKSSLLTKEEKKAPSEVDVSSPFEPTGRQFDELGTSQGDPIELSSDSEVENEENNHGDSNLNLIQSEGRPEGLHPQGLDSTSSRFPRKCKNERWNDEEKKKYKNDHPCIGTKGRPIKSVHRDRKCESCGYCRTCTSPPWCTTRELHSFKEEQEQKICTPNITTKDAQPYLATPYRRAERKRQVVSLSPTRKVSSKRKHSVDEKASRKSAKGCATQGKDEMMIPRTLEEISTRRDSKKRSPYKLAVSPTKDKKKRKHKKKKKKFTKQGDDETQKIFLFLAERVMKCEKELDERKHFKTEIPPALAGSEETNPQQHLGIPRNSAQASSINFIAPEDLQRAVEGALQNISLVERTPFATTGFAVRDDSIVKPVSEYTENGRAVPYFSQSAQVVTTSVDEQVFPASQIPIQASEVKDRGNQDGRDLFNDAGGTDSYQEPPRAAIGGRETQRMEGIGSTQNTNEIATKQDSRGKNDSETIRRLRQQRDESEAAVSSKFQRVLQQRNGSMEVESRSSELTRHGTESPQQLNE</sequence>
<feature type="region of interest" description="Disordered" evidence="1">
    <location>
        <begin position="618"/>
        <end position="739"/>
    </location>
</feature>
<feature type="region of interest" description="Disordered" evidence="1">
    <location>
        <begin position="109"/>
        <end position="146"/>
    </location>
</feature>
<evidence type="ECO:0000313" key="2">
    <source>
        <dbReference type="EMBL" id="CAJ1945125.1"/>
    </source>
</evidence>
<feature type="region of interest" description="Disordered" evidence="1">
    <location>
        <begin position="381"/>
        <end position="480"/>
    </location>
</feature>
<dbReference type="EMBL" id="CAKOGP040001335">
    <property type="protein sequence ID" value="CAJ1945125.1"/>
    <property type="molecule type" value="Genomic_DNA"/>
</dbReference>
<protein>
    <submittedName>
        <fullName evidence="2">Uncharacterized protein</fullName>
    </submittedName>
</protein>
<name>A0AAD2CTF8_9STRA</name>
<feature type="compositionally biased region" description="Basic and acidic residues" evidence="1">
    <location>
        <begin position="719"/>
        <end position="731"/>
    </location>
</feature>
<feature type="compositionally biased region" description="Basic residues" evidence="1">
    <location>
        <begin position="463"/>
        <end position="477"/>
    </location>
</feature>
<feature type="region of interest" description="Disordered" evidence="1">
    <location>
        <begin position="161"/>
        <end position="329"/>
    </location>
</feature>
<feature type="compositionally biased region" description="Basic and acidic residues" evidence="1">
    <location>
        <begin position="302"/>
        <end position="319"/>
    </location>
</feature>
<evidence type="ECO:0000313" key="3">
    <source>
        <dbReference type="Proteomes" id="UP001295423"/>
    </source>
</evidence>
<feature type="region of interest" description="Disordered" evidence="1">
    <location>
        <begin position="41"/>
        <end position="65"/>
    </location>
</feature>
<dbReference type="AlphaFoldDB" id="A0AAD2CTF8"/>
<feature type="compositionally biased region" description="Basic and acidic residues" evidence="1">
    <location>
        <begin position="109"/>
        <end position="130"/>
    </location>
</feature>
<feature type="compositionally biased region" description="Polar residues" evidence="1">
    <location>
        <begin position="46"/>
        <end position="65"/>
    </location>
</feature>
<comment type="caution">
    <text evidence="2">The sequence shown here is derived from an EMBL/GenBank/DDBJ whole genome shotgun (WGS) entry which is preliminary data.</text>
</comment>
<proteinExistence type="predicted"/>
<feature type="compositionally biased region" description="Polar residues" evidence="1">
    <location>
        <begin position="665"/>
        <end position="674"/>
    </location>
</feature>
<accession>A0AAD2CTF8</accession>
<feature type="compositionally biased region" description="Basic and acidic residues" evidence="1">
    <location>
        <begin position="210"/>
        <end position="228"/>
    </location>
</feature>
<evidence type="ECO:0000256" key="1">
    <source>
        <dbReference type="SAM" id="MobiDB-lite"/>
    </source>
</evidence>
<feature type="compositionally biased region" description="Basic and acidic residues" evidence="1">
    <location>
        <begin position="623"/>
        <end position="636"/>
    </location>
</feature>
<reference evidence="2" key="1">
    <citation type="submission" date="2023-08" db="EMBL/GenBank/DDBJ databases">
        <authorList>
            <person name="Audoor S."/>
            <person name="Bilcke G."/>
        </authorList>
    </citation>
    <scope>NUCLEOTIDE SEQUENCE</scope>
</reference>
<feature type="compositionally biased region" description="Basic and acidic residues" evidence="1">
    <location>
        <begin position="429"/>
        <end position="446"/>
    </location>
</feature>